<gene>
    <name evidence="2" type="ORF">PeribacterD1_0808</name>
</gene>
<reference evidence="3" key="1">
    <citation type="submission" date="2015-10" db="EMBL/GenBank/DDBJ databases">
        <title>Analysis of five complete genome sequences for members of the class Peribacteria in the recently recognized Peregrinibacteria bacterial phylum.</title>
        <authorList>
            <person name="Anantharaman K."/>
            <person name="Brown C.T."/>
            <person name="Burstein D."/>
            <person name="Castelle C.J."/>
            <person name="Probst A.J."/>
            <person name="Thomas B.C."/>
            <person name="Williams K.H."/>
            <person name="Banfield J.F."/>
        </authorList>
    </citation>
    <scope>NUCLEOTIDE SEQUENCE [LARGE SCALE GENOMIC DNA]</scope>
</reference>
<feature type="transmembrane region" description="Helical" evidence="1">
    <location>
        <begin position="12"/>
        <end position="33"/>
    </location>
</feature>
<accession>A0A0S1SVL5</accession>
<accession>A0A0S1SSK2</accession>
<keyword evidence="1" id="KW-0812">Transmembrane</keyword>
<proteinExistence type="predicted"/>
<reference evidence="2 3" key="2">
    <citation type="journal article" date="2016" name="PeerJ">
        <title>Analysis of five complete genome sequences for members of the class Peribacteria in the recently recognized Peregrinibacteria bacterial phylum.</title>
        <authorList>
            <person name="Anantharaman K."/>
            <person name="Brown C.T."/>
            <person name="Burstein D."/>
            <person name="Castelle C.J."/>
            <person name="Probst A.J."/>
            <person name="Thomas B.C."/>
            <person name="Williams K.H."/>
            <person name="Banfield J.F."/>
        </authorList>
    </citation>
    <scope>NUCLEOTIDE SEQUENCE [LARGE SCALE GENOMIC DNA]</scope>
    <source>
        <strain evidence="2">RIFOXYD1_FULL_PER-ii_59_16</strain>
    </source>
</reference>
<dbReference type="Proteomes" id="UP000069135">
    <property type="component" value="Chromosome"/>
</dbReference>
<dbReference type="EMBL" id="CP013065">
    <property type="protein sequence ID" value="ALM13478.1"/>
    <property type="molecule type" value="Genomic_DNA"/>
</dbReference>
<dbReference type="AlphaFoldDB" id="A0A0S1SVL5"/>
<keyword evidence="1" id="KW-1133">Transmembrane helix</keyword>
<evidence type="ECO:0000313" key="3">
    <source>
        <dbReference type="Proteomes" id="UP000069135"/>
    </source>
</evidence>
<sequence length="73" mass="8126">MKKDAAALIRYFTKNIFVVVGLVLIWRGIWYVLDSIDMAIFGGSHVFTALGGIALGLAILYLPDKDLKEIEKL</sequence>
<organism evidence="2 3">
    <name type="scientific">Candidatus Peribacter riflensis</name>
    <dbReference type="NCBI Taxonomy" id="1735162"/>
    <lineage>
        <taxon>Bacteria</taxon>
        <taxon>Candidatus Peregrinibacteriota</taxon>
        <taxon>Candidatus Peribacteria</taxon>
        <taxon>Candidatus Peribacterales</taxon>
        <taxon>Candidatus Peribacteraceae</taxon>
        <taxon>Candidatus Peribacter</taxon>
    </lineage>
</organism>
<feature type="transmembrane region" description="Helical" evidence="1">
    <location>
        <begin position="39"/>
        <end position="62"/>
    </location>
</feature>
<accession>A0A0S1SPF2</accession>
<accession>A0A0S1SFT9</accession>
<evidence type="ECO:0000256" key="1">
    <source>
        <dbReference type="SAM" id="Phobius"/>
    </source>
</evidence>
<evidence type="ECO:0000313" key="2">
    <source>
        <dbReference type="EMBL" id="ALM13478.1"/>
    </source>
</evidence>
<protein>
    <submittedName>
        <fullName evidence="2">Uncharacterized protein</fullName>
    </submittedName>
</protein>
<keyword evidence="1" id="KW-0472">Membrane</keyword>
<accession>A0A0S1SJW5</accession>
<dbReference type="KEGG" id="prf:PeribacterA2_0807"/>
<name>A0A0S1SVL5_9BACT</name>